<keyword evidence="1" id="KW-0548">Nucleotidyltransferase</keyword>
<accession>A0AAV4EJC2</accession>
<dbReference type="GO" id="GO:0003964">
    <property type="term" value="F:RNA-directed DNA polymerase activity"/>
    <property type="evidence" value="ECO:0007669"/>
    <property type="project" value="UniProtKB-KW"/>
</dbReference>
<dbReference type="Proteomes" id="UP000762676">
    <property type="component" value="Unassembled WGS sequence"/>
</dbReference>
<evidence type="ECO:0000313" key="2">
    <source>
        <dbReference type="Proteomes" id="UP000762676"/>
    </source>
</evidence>
<organism evidence="1 2">
    <name type="scientific">Elysia marginata</name>
    <dbReference type="NCBI Taxonomy" id="1093978"/>
    <lineage>
        <taxon>Eukaryota</taxon>
        <taxon>Metazoa</taxon>
        <taxon>Spiralia</taxon>
        <taxon>Lophotrochozoa</taxon>
        <taxon>Mollusca</taxon>
        <taxon>Gastropoda</taxon>
        <taxon>Heterobranchia</taxon>
        <taxon>Euthyneura</taxon>
        <taxon>Panpulmonata</taxon>
        <taxon>Sacoglossa</taxon>
        <taxon>Placobranchoidea</taxon>
        <taxon>Plakobranchidae</taxon>
        <taxon>Elysia</taxon>
    </lineage>
</organism>
<keyword evidence="2" id="KW-1185">Reference proteome</keyword>
<gene>
    <name evidence="1" type="ORF">ElyMa_005413200</name>
</gene>
<keyword evidence="1" id="KW-0808">Transferase</keyword>
<name>A0AAV4EJC2_9GAST</name>
<sequence length="159" mass="18426">MNKYVENITTKAKKRLQLLKKLASSSWGSDKQTLEALSFGYVCSALEYGNSLITMCSQTTRETDRIQNNVLRLLNGGMRPTPTATCEILAIVEPLEMRREKAAMGLFERNKRMNTEHPKRKLVENWKPNTRLNQRSVKHYVANTKEKNFLPENRQENPR</sequence>
<comment type="caution">
    <text evidence="1">The sequence shown here is derived from an EMBL/GenBank/DDBJ whole genome shotgun (WGS) entry which is preliminary data.</text>
</comment>
<dbReference type="AlphaFoldDB" id="A0AAV4EJC2"/>
<proteinExistence type="predicted"/>
<keyword evidence="1" id="KW-0695">RNA-directed DNA polymerase</keyword>
<reference evidence="1 2" key="1">
    <citation type="journal article" date="2021" name="Elife">
        <title>Chloroplast acquisition without the gene transfer in kleptoplastic sea slugs, Plakobranchus ocellatus.</title>
        <authorList>
            <person name="Maeda T."/>
            <person name="Takahashi S."/>
            <person name="Yoshida T."/>
            <person name="Shimamura S."/>
            <person name="Takaki Y."/>
            <person name="Nagai Y."/>
            <person name="Toyoda A."/>
            <person name="Suzuki Y."/>
            <person name="Arimoto A."/>
            <person name="Ishii H."/>
            <person name="Satoh N."/>
            <person name="Nishiyama T."/>
            <person name="Hasebe M."/>
            <person name="Maruyama T."/>
            <person name="Minagawa J."/>
            <person name="Obokata J."/>
            <person name="Shigenobu S."/>
        </authorList>
    </citation>
    <scope>NUCLEOTIDE SEQUENCE [LARGE SCALE GENOMIC DNA]</scope>
</reference>
<evidence type="ECO:0000313" key="1">
    <source>
        <dbReference type="EMBL" id="GFR60669.1"/>
    </source>
</evidence>
<protein>
    <submittedName>
        <fullName evidence="1">Reverse transcriptase-like protein</fullName>
    </submittedName>
</protein>
<dbReference type="EMBL" id="BMAT01010783">
    <property type="protein sequence ID" value="GFR60669.1"/>
    <property type="molecule type" value="Genomic_DNA"/>
</dbReference>